<evidence type="ECO:0000313" key="5">
    <source>
        <dbReference type="Proteomes" id="UP000280475"/>
    </source>
</evidence>
<dbReference type="Pfam" id="PF01832">
    <property type="entry name" value="Glucosaminidase"/>
    <property type="match status" value="1"/>
</dbReference>
<dbReference type="AlphaFoldDB" id="A0A3G5FGX8"/>
<dbReference type="PANTHER" id="PTHR33308:SF9">
    <property type="entry name" value="PEPTIDOGLYCAN HYDROLASE FLGJ"/>
    <property type="match status" value="1"/>
</dbReference>
<accession>A0A3G5FGX8</accession>
<dbReference type="CDD" id="cd12797">
    <property type="entry name" value="M23_peptidase"/>
    <property type="match status" value="1"/>
</dbReference>
<dbReference type="InterPro" id="IPR016047">
    <property type="entry name" value="M23ase_b-sheet_dom"/>
</dbReference>
<dbReference type="InterPro" id="IPR051056">
    <property type="entry name" value="Glycosyl_Hydrolase_73"/>
</dbReference>
<dbReference type="EMBL" id="CP027768">
    <property type="protein sequence ID" value="AYW49627.1"/>
    <property type="molecule type" value="Genomic_DNA"/>
</dbReference>
<dbReference type="Pfam" id="PF01551">
    <property type="entry name" value="Peptidase_M23"/>
    <property type="match status" value="1"/>
</dbReference>
<dbReference type="SUPFAM" id="SSF51261">
    <property type="entry name" value="Duplicated hybrid motif"/>
    <property type="match status" value="1"/>
</dbReference>
<reference evidence="4 5" key="1">
    <citation type="journal article" date="2012" name="Int. J. Syst. Evol. Microbiol.">
        <title>Characterization of Tetragenococcus strains from sugar thick juice reveals a novel species, Tetragenococcus osmophilus sp. nov., and divides Tetragenococcus halophilus into two subspecies, T. halophilus subsp. halophilus subsp. nov. and T. halophilus subsp. flandriensis subsp. nov.</title>
        <authorList>
            <person name="Juste A."/>
            <person name="Van Trappen S."/>
            <person name="Verreth C."/>
            <person name="Cleenwerck I."/>
            <person name="De Vos P."/>
            <person name="Lievens B."/>
            <person name="Willems K.A."/>
        </authorList>
    </citation>
    <scope>NUCLEOTIDE SEQUENCE [LARGE SCALE GENOMIC DNA]</scope>
    <source>
        <strain evidence="4 5">LMG 26042</strain>
    </source>
</reference>
<dbReference type="InterPro" id="IPR011055">
    <property type="entry name" value="Dup_hybrid_motif"/>
</dbReference>
<dbReference type="Gene3D" id="4.10.80.30">
    <property type="entry name" value="DNA polymerase, domain 6"/>
    <property type="match status" value="1"/>
</dbReference>
<feature type="domain" description="Mannosyl-glycoprotein endo-beta-N-acetylglucosamidase-like" evidence="3">
    <location>
        <begin position="52"/>
        <end position="208"/>
    </location>
</feature>
<dbReference type="Gene3D" id="2.70.70.10">
    <property type="entry name" value="Glucose Permease (Domain IIA)"/>
    <property type="match status" value="1"/>
</dbReference>
<protein>
    <submittedName>
        <fullName evidence="4">Hydrolase</fullName>
    </submittedName>
</protein>
<keyword evidence="2 4" id="KW-0378">Hydrolase</keyword>
<sequence length="349" mass="39500">MMEDEFMKKTIKWSCCLLALLQFSTGTTRVMADSFKETSVEKMSQPATKNQKEKGDQTTWQLITSLGEEAREIAQEEDLYASVMLAQAILESNSGQSQLSQAPYYNLFGVKGQGASFKTLEEDSQGKMYTTQTTFKKYNNYEDSLGDYVKLIKNGIIGDKNFYQGSWKTNAENYRVATRFLTGRYATDHKYHEKLNQLIEDYELTRYDHKQTLVSEKADYIRPLDAFKLTSKYGKRNDSFHRGVDLAAPQGTKIKASREGKVTRAAFHPSWGNYVTVQHSDGLTTLYAHCEKINVEVGQLIEQGEKIASVGSTGHSTGPHLHFEVNRSQNLAKEQLLDPVEVLGEEAFE</sequence>
<name>A0A3G5FGX8_TETHA</name>
<dbReference type="Proteomes" id="UP000280475">
    <property type="component" value="Chromosome"/>
</dbReference>
<gene>
    <name evidence="4" type="ORF">C7H83_03570</name>
</gene>
<evidence type="ECO:0000256" key="1">
    <source>
        <dbReference type="ARBA" id="ARBA00010266"/>
    </source>
</evidence>
<dbReference type="SMART" id="SM00047">
    <property type="entry name" value="LYZ2"/>
    <property type="match status" value="1"/>
</dbReference>
<dbReference type="Gene3D" id="1.10.530.10">
    <property type="match status" value="1"/>
</dbReference>
<dbReference type="InterPro" id="IPR002901">
    <property type="entry name" value="MGlyc_endo_b_GlcNAc-like_dom"/>
</dbReference>
<dbReference type="GO" id="GO:0004040">
    <property type="term" value="F:amidase activity"/>
    <property type="evidence" value="ECO:0007669"/>
    <property type="project" value="InterPro"/>
</dbReference>
<evidence type="ECO:0000259" key="3">
    <source>
        <dbReference type="SMART" id="SM00047"/>
    </source>
</evidence>
<dbReference type="PANTHER" id="PTHR33308">
    <property type="entry name" value="PEPTIDOGLYCAN HYDROLASE FLGJ"/>
    <property type="match status" value="1"/>
</dbReference>
<evidence type="ECO:0000256" key="2">
    <source>
        <dbReference type="ARBA" id="ARBA00022801"/>
    </source>
</evidence>
<comment type="similarity">
    <text evidence="1">Belongs to the glycosyl hydrolase 73 family.</text>
</comment>
<organism evidence="4 5">
    <name type="scientific">Tetragenococcus halophilus</name>
    <name type="common">Pediococcus halophilus</name>
    <dbReference type="NCBI Taxonomy" id="51669"/>
    <lineage>
        <taxon>Bacteria</taxon>
        <taxon>Bacillati</taxon>
        <taxon>Bacillota</taxon>
        <taxon>Bacilli</taxon>
        <taxon>Lactobacillales</taxon>
        <taxon>Enterococcaceae</taxon>
        <taxon>Tetragenococcus</taxon>
    </lineage>
</organism>
<evidence type="ECO:0000313" key="4">
    <source>
        <dbReference type="EMBL" id="AYW49627.1"/>
    </source>
</evidence>
<proteinExistence type="inferred from homology"/>